<evidence type="ECO:0000256" key="1">
    <source>
        <dbReference type="ARBA" id="ARBA00006820"/>
    </source>
</evidence>
<dbReference type="GO" id="GO:0036064">
    <property type="term" value="C:ciliary basal body"/>
    <property type="evidence" value="ECO:0007669"/>
    <property type="project" value="TreeGrafter"/>
</dbReference>
<comment type="caution">
    <text evidence="6">The sequence shown here is derived from an EMBL/GenBank/DDBJ whole genome shotgun (WGS) entry which is preliminary data.</text>
</comment>
<dbReference type="PROSITE" id="PS51221">
    <property type="entry name" value="TTL"/>
    <property type="match status" value="1"/>
</dbReference>
<evidence type="ECO:0000313" key="6">
    <source>
        <dbReference type="EMBL" id="ETO14951.1"/>
    </source>
</evidence>
<comment type="similarity">
    <text evidence="1">Belongs to the tubulin--tyrosine ligase family.</text>
</comment>
<dbReference type="AlphaFoldDB" id="X6MMT1"/>
<organism evidence="6 7">
    <name type="scientific">Reticulomyxa filosa</name>
    <dbReference type="NCBI Taxonomy" id="46433"/>
    <lineage>
        <taxon>Eukaryota</taxon>
        <taxon>Sar</taxon>
        <taxon>Rhizaria</taxon>
        <taxon>Retaria</taxon>
        <taxon>Foraminifera</taxon>
        <taxon>Monothalamids</taxon>
        <taxon>Reticulomyxidae</taxon>
        <taxon>Reticulomyxa</taxon>
    </lineage>
</organism>
<evidence type="ECO:0000256" key="3">
    <source>
        <dbReference type="ARBA" id="ARBA00022741"/>
    </source>
</evidence>
<evidence type="ECO:0000256" key="4">
    <source>
        <dbReference type="ARBA" id="ARBA00022840"/>
    </source>
</evidence>
<evidence type="ECO:0000256" key="5">
    <source>
        <dbReference type="ARBA" id="ARBA00030445"/>
    </source>
</evidence>
<dbReference type="Proteomes" id="UP000023152">
    <property type="component" value="Unassembled WGS sequence"/>
</dbReference>
<proteinExistence type="inferred from homology"/>
<dbReference type="EMBL" id="ASPP01019625">
    <property type="protein sequence ID" value="ETO14951.1"/>
    <property type="molecule type" value="Genomic_DNA"/>
</dbReference>
<sequence length="594" mass="69293">MLQLTKLDAIATKRAPSAHMSKRILITKFLFKKSKRPPILFEARIGLGFFCYAWLNKFFQIQFSKLITVSNFRKIIFKNEGLKRGLPMLHTDEAATVPCALASSKRKKHDKTRIRFRTTFRNVVHDVLSGRLGWKEAGPAFFNPVREAPQTSNINHARDYNVCVNHDVEWDLVWIDKEWMREIFDQCHFETHQRVNHFRNHYELTRKDMLIKNVKKTRRLLTKSSGEEEQESKQYQFIPSPSYTLPQEYSIFVEKFKQHPNGTQWIMKPVAKCQGKGIFLFTKLSDISDWKSQVRLAFGNAPFPQQTNQVESYVVQKYISNPLLIGGKKFDLRIYVLVTSFSPLVAWLYRSGFARFSGSRYTSHSSQINNTHIHLTNHAIQKTHENYKIFQKLQSDNGGDLKWNLRSLKLYLIAKYGNKKCNELFTEIQNVIIGSLLAVQPAMIQDKHCFELYGYDILIDNKFKVWLLEVNSMPSFSASSDEDYLIKYALINDALDIVDMEGKLKGNELQVGGFDLIYKNGFVSYHSRCQYTTKLGTLKNHIAFCSNSIFFKLKREKNIEIGCDNPALEKYQRILEKQTKKKRKINEFFLFALQ</sequence>
<dbReference type="Pfam" id="PF03133">
    <property type="entry name" value="TTL"/>
    <property type="match status" value="1"/>
</dbReference>
<name>X6MMT1_RETFI</name>
<protein>
    <recommendedName>
        <fullName evidence="5">Tubulin--tyrosine ligase-like protein 9</fullName>
    </recommendedName>
</protein>
<keyword evidence="2" id="KW-0436">Ligase</keyword>
<dbReference type="GO" id="GO:0015631">
    <property type="term" value="F:tubulin binding"/>
    <property type="evidence" value="ECO:0007669"/>
    <property type="project" value="TreeGrafter"/>
</dbReference>
<dbReference type="GO" id="GO:0070740">
    <property type="term" value="F:tubulin-glutamic acid ligase activity"/>
    <property type="evidence" value="ECO:0007669"/>
    <property type="project" value="TreeGrafter"/>
</dbReference>
<evidence type="ECO:0000313" key="7">
    <source>
        <dbReference type="Proteomes" id="UP000023152"/>
    </source>
</evidence>
<gene>
    <name evidence="6" type="ORF">RFI_22417</name>
</gene>
<keyword evidence="3" id="KW-0547">Nucleotide-binding</keyword>
<dbReference type="PANTHER" id="PTHR12241">
    <property type="entry name" value="TUBULIN POLYGLUTAMYLASE"/>
    <property type="match status" value="1"/>
</dbReference>
<dbReference type="PANTHER" id="PTHR12241:SF39">
    <property type="entry name" value="TUBULIN POLYGLUTAMYLASE TTLL9-RELATED"/>
    <property type="match status" value="1"/>
</dbReference>
<dbReference type="GO" id="GO:0005524">
    <property type="term" value="F:ATP binding"/>
    <property type="evidence" value="ECO:0007669"/>
    <property type="project" value="UniProtKB-KW"/>
</dbReference>
<dbReference type="SUPFAM" id="SSF56059">
    <property type="entry name" value="Glutathione synthetase ATP-binding domain-like"/>
    <property type="match status" value="1"/>
</dbReference>
<keyword evidence="7" id="KW-1185">Reference proteome</keyword>
<keyword evidence="4" id="KW-0067">ATP-binding</keyword>
<dbReference type="OrthoDB" id="202825at2759"/>
<dbReference type="InterPro" id="IPR004344">
    <property type="entry name" value="TTL/TTLL_fam"/>
</dbReference>
<reference evidence="6 7" key="1">
    <citation type="journal article" date="2013" name="Curr. Biol.">
        <title>The Genome of the Foraminiferan Reticulomyxa filosa.</title>
        <authorList>
            <person name="Glockner G."/>
            <person name="Hulsmann N."/>
            <person name="Schleicher M."/>
            <person name="Noegel A.A."/>
            <person name="Eichinger L."/>
            <person name="Gallinger C."/>
            <person name="Pawlowski J."/>
            <person name="Sierra R."/>
            <person name="Euteneuer U."/>
            <person name="Pillet L."/>
            <person name="Moustafa A."/>
            <person name="Platzer M."/>
            <person name="Groth M."/>
            <person name="Szafranski K."/>
            <person name="Schliwa M."/>
        </authorList>
    </citation>
    <scope>NUCLEOTIDE SEQUENCE [LARGE SCALE GENOMIC DNA]</scope>
</reference>
<evidence type="ECO:0000256" key="2">
    <source>
        <dbReference type="ARBA" id="ARBA00022598"/>
    </source>
</evidence>
<accession>X6MMT1</accession>
<dbReference type="GO" id="GO:0000226">
    <property type="term" value="P:microtubule cytoskeleton organization"/>
    <property type="evidence" value="ECO:0007669"/>
    <property type="project" value="TreeGrafter"/>
</dbReference>
<dbReference type="Gene3D" id="3.30.470.20">
    <property type="entry name" value="ATP-grasp fold, B domain"/>
    <property type="match status" value="1"/>
</dbReference>
<dbReference type="OMA" id="ICKGTPI"/>